<dbReference type="CDD" id="cd00371">
    <property type="entry name" value="HMA"/>
    <property type="match status" value="1"/>
</dbReference>
<dbReference type="SFLD" id="SFLDF00027">
    <property type="entry name" value="p-type_atpase"/>
    <property type="match status" value="1"/>
</dbReference>
<dbReference type="AlphaFoldDB" id="A0A6N6VPN7"/>
<dbReference type="NCBIfam" id="TIGR01494">
    <property type="entry name" value="ATPase_P-type"/>
    <property type="match status" value="1"/>
</dbReference>
<dbReference type="Pfam" id="PF00122">
    <property type="entry name" value="E1-E2_ATPase"/>
    <property type="match status" value="1"/>
</dbReference>
<evidence type="ECO:0000313" key="14">
    <source>
        <dbReference type="EMBL" id="KAB8037153.1"/>
    </source>
</evidence>
<feature type="transmembrane region" description="Helical" evidence="12">
    <location>
        <begin position="193"/>
        <end position="211"/>
    </location>
</feature>
<dbReference type="Gene3D" id="3.40.50.1000">
    <property type="entry name" value="HAD superfamily/HAD-like"/>
    <property type="match status" value="1"/>
</dbReference>
<comment type="similarity">
    <text evidence="2 12">Belongs to the cation transport ATPase (P-type) (TC 3.A.3) family. Type IB subfamily.</text>
</comment>
<keyword evidence="9 12" id="KW-0472">Membrane</keyword>
<keyword evidence="8 12" id="KW-1133">Transmembrane helix</keyword>
<evidence type="ECO:0000256" key="6">
    <source>
        <dbReference type="ARBA" id="ARBA00022840"/>
    </source>
</evidence>
<dbReference type="GO" id="GO:0055070">
    <property type="term" value="P:copper ion homeostasis"/>
    <property type="evidence" value="ECO:0007669"/>
    <property type="project" value="TreeGrafter"/>
</dbReference>
<dbReference type="InterPro" id="IPR044492">
    <property type="entry name" value="P_typ_ATPase_HD_dom"/>
</dbReference>
<dbReference type="PROSITE" id="PS01047">
    <property type="entry name" value="HMA_1"/>
    <property type="match status" value="1"/>
</dbReference>
<protein>
    <recommendedName>
        <fullName evidence="10">P-type Cu(2+) transporter</fullName>
        <ecNumber evidence="10">7.2.2.9</ecNumber>
    </recommendedName>
</protein>
<keyword evidence="7" id="KW-1278">Translocase</keyword>
<dbReference type="InterPro" id="IPR036412">
    <property type="entry name" value="HAD-like_sf"/>
</dbReference>
<dbReference type="InterPro" id="IPR006121">
    <property type="entry name" value="HMA_dom"/>
</dbReference>
<evidence type="ECO:0000259" key="13">
    <source>
        <dbReference type="PROSITE" id="PS50846"/>
    </source>
</evidence>
<dbReference type="InterPro" id="IPR023298">
    <property type="entry name" value="ATPase_P-typ_TM_dom_sf"/>
</dbReference>
<feature type="transmembrane region" description="Helical" evidence="12">
    <location>
        <begin position="691"/>
        <end position="710"/>
    </location>
</feature>
<feature type="transmembrane region" description="Helical" evidence="12">
    <location>
        <begin position="162"/>
        <end position="181"/>
    </location>
</feature>
<dbReference type="SFLD" id="SFLDG00002">
    <property type="entry name" value="C1.7:_P-type_atpase_like"/>
    <property type="match status" value="1"/>
</dbReference>
<dbReference type="InterPro" id="IPR023299">
    <property type="entry name" value="ATPase_P-typ_cyto_dom_N"/>
</dbReference>
<dbReference type="OrthoDB" id="5287365at2"/>
<dbReference type="InterPro" id="IPR059000">
    <property type="entry name" value="ATPase_P-type_domA"/>
</dbReference>
<evidence type="ECO:0000256" key="9">
    <source>
        <dbReference type="ARBA" id="ARBA00023136"/>
    </source>
</evidence>
<dbReference type="SFLD" id="SFLDS00003">
    <property type="entry name" value="Haloacid_Dehalogenase"/>
    <property type="match status" value="1"/>
</dbReference>
<dbReference type="Gene3D" id="3.30.70.100">
    <property type="match status" value="1"/>
</dbReference>
<comment type="subcellular location">
    <subcellularLocation>
        <location evidence="12">Cell membrane</location>
    </subcellularLocation>
    <subcellularLocation>
        <location evidence="1">Endomembrane system</location>
        <topology evidence="1">Multi-pass membrane protein</topology>
    </subcellularLocation>
</comment>
<dbReference type="GO" id="GO:0005507">
    <property type="term" value="F:copper ion binding"/>
    <property type="evidence" value="ECO:0007669"/>
    <property type="project" value="TreeGrafter"/>
</dbReference>
<feature type="transmembrane region" description="Helical" evidence="12">
    <location>
        <begin position="125"/>
        <end position="141"/>
    </location>
</feature>
<dbReference type="GO" id="GO:0043682">
    <property type="term" value="F:P-type divalent copper transporter activity"/>
    <property type="evidence" value="ECO:0007669"/>
    <property type="project" value="UniProtKB-EC"/>
</dbReference>
<dbReference type="PRINTS" id="PR00942">
    <property type="entry name" value="CUATPASEI"/>
</dbReference>
<dbReference type="FunFam" id="3.30.70.100:FF:000005">
    <property type="entry name" value="Copper-exporting P-type ATPase A"/>
    <property type="match status" value="1"/>
</dbReference>
<dbReference type="CDD" id="cd02094">
    <property type="entry name" value="P-type_ATPase_Cu-like"/>
    <property type="match status" value="1"/>
</dbReference>
<dbReference type="SUPFAM" id="SSF81653">
    <property type="entry name" value="Calcium ATPase, transduction domain A"/>
    <property type="match status" value="1"/>
</dbReference>
<feature type="transmembrane region" description="Helical" evidence="12">
    <location>
        <begin position="716"/>
        <end position="736"/>
    </location>
</feature>
<dbReference type="EC" id="7.2.2.9" evidence="10"/>
<keyword evidence="3 12" id="KW-0812">Transmembrane</keyword>
<dbReference type="NCBIfam" id="TIGR01525">
    <property type="entry name" value="ATPase-IB_hvy"/>
    <property type="match status" value="1"/>
</dbReference>
<dbReference type="PROSITE" id="PS00154">
    <property type="entry name" value="ATPASE_E1_E2"/>
    <property type="match status" value="1"/>
</dbReference>
<evidence type="ECO:0000256" key="2">
    <source>
        <dbReference type="ARBA" id="ARBA00006024"/>
    </source>
</evidence>
<dbReference type="PANTHER" id="PTHR43520">
    <property type="entry name" value="ATP7, ISOFORM B"/>
    <property type="match status" value="1"/>
</dbReference>
<keyword evidence="4 12" id="KW-0479">Metal-binding</keyword>
<dbReference type="InterPro" id="IPR023214">
    <property type="entry name" value="HAD_sf"/>
</dbReference>
<dbReference type="InterPro" id="IPR027256">
    <property type="entry name" value="P-typ_ATPase_IB"/>
</dbReference>
<keyword evidence="15" id="KW-1185">Reference proteome</keyword>
<feature type="transmembrane region" description="Helical" evidence="12">
    <location>
        <begin position="375"/>
        <end position="394"/>
    </location>
</feature>
<dbReference type="InterPro" id="IPR008250">
    <property type="entry name" value="ATPase_P-typ_transduc_dom_A_sf"/>
</dbReference>
<feature type="transmembrane region" description="Helical" evidence="12">
    <location>
        <begin position="98"/>
        <end position="119"/>
    </location>
</feature>
<evidence type="ECO:0000256" key="8">
    <source>
        <dbReference type="ARBA" id="ARBA00022989"/>
    </source>
</evidence>
<reference evidence="14 15" key="1">
    <citation type="submission" date="2019-10" db="EMBL/GenBank/DDBJ databases">
        <title>New species of Slilvanegrellaceae.</title>
        <authorList>
            <person name="Pitt A."/>
            <person name="Hahn M.W."/>
        </authorList>
    </citation>
    <scope>NUCLEOTIDE SEQUENCE [LARGE SCALE GENOMIC DNA]</scope>
    <source>
        <strain evidence="14 15">SP-Ram-0.45-NSY-1</strain>
    </source>
</reference>
<dbReference type="NCBIfam" id="TIGR01511">
    <property type="entry name" value="ATPase-IB1_Cu"/>
    <property type="match status" value="1"/>
</dbReference>
<feature type="transmembrane region" description="Helical" evidence="12">
    <location>
        <begin position="348"/>
        <end position="369"/>
    </location>
</feature>
<dbReference type="EMBL" id="WFLM01000005">
    <property type="protein sequence ID" value="KAB8037153.1"/>
    <property type="molecule type" value="Genomic_DNA"/>
</dbReference>
<dbReference type="PRINTS" id="PR00943">
    <property type="entry name" value="CUATPASE"/>
</dbReference>
<evidence type="ECO:0000256" key="4">
    <source>
        <dbReference type="ARBA" id="ARBA00022723"/>
    </source>
</evidence>
<keyword evidence="12" id="KW-1003">Cell membrane</keyword>
<dbReference type="GO" id="GO:0005524">
    <property type="term" value="F:ATP binding"/>
    <property type="evidence" value="ECO:0007669"/>
    <property type="project" value="UniProtKB-UniRule"/>
</dbReference>
<organism evidence="14 15">
    <name type="scientific">Silvanigrella paludirubra</name>
    <dbReference type="NCBI Taxonomy" id="2499159"/>
    <lineage>
        <taxon>Bacteria</taxon>
        <taxon>Pseudomonadati</taxon>
        <taxon>Bdellovibrionota</taxon>
        <taxon>Oligoflexia</taxon>
        <taxon>Silvanigrellales</taxon>
        <taxon>Silvanigrellaceae</taxon>
        <taxon>Silvanigrella</taxon>
    </lineage>
</organism>
<evidence type="ECO:0000256" key="7">
    <source>
        <dbReference type="ARBA" id="ARBA00022967"/>
    </source>
</evidence>
<dbReference type="InterPro" id="IPR001757">
    <property type="entry name" value="P_typ_ATPase"/>
</dbReference>
<dbReference type="InterPro" id="IPR018303">
    <property type="entry name" value="ATPase_P-typ_P_site"/>
</dbReference>
<dbReference type="PRINTS" id="PR00119">
    <property type="entry name" value="CATATPASE"/>
</dbReference>
<gene>
    <name evidence="14" type="ORF">GCL60_14080</name>
</gene>
<evidence type="ECO:0000256" key="1">
    <source>
        <dbReference type="ARBA" id="ARBA00004127"/>
    </source>
</evidence>
<dbReference type="Gene3D" id="3.40.1110.10">
    <property type="entry name" value="Calcium-transporting ATPase, cytoplasmic domain N"/>
    <property type="match status" value="1"/>
</dbReference>
<dbReference type="Gene3D" id="2.70.150.10">
    <property type="entry name" value="Calcium-transporting ATPase, cytoplasmic transduction domain A"/>
    <property type="match status" value="1"/>
</dbReference>
<evidence type="ECO:0000256" key="10">
    <source>
        <dbReference type="ARBA" id="ARBA00038904"/>
    </source>
</evidence>
<dbReference type="PROSITE" id="PS50846">
    <property type="entry name" value="HMA_2"/>
    <property type="match status" value="1"/>
</dbReference>
<dbReference type="Proteomes" id="UP000437748">
    <property type="component" value="Unassembled WGS sequence"/>
</dbReference>
<name>A0A6N6VPN7_9BACT</name>
<accession>A0A6N6VPN7</accession>
<dbReference type="FunFam" id="2.70.150.10:FF:000002">
    <property type="entry name" value="Copper-transporting ATPase 1, putative"/>
    <property type="match status" value="1"/>
</dbReference>
<dbReference type="Pfam" id="PF00702">
    <property type="entry name" value="Hydrolase"/>
    <property type="match status" value="1"/>
</dbReference>
<dbReference type="GO" id="GO:0012505">
    <property type="term" value="C:endomembrane system"/>
    <property type="evidence" value="ECO:0007669"/>
    <property type="project" value="UniProtKB-SubCell"/>
</dbReference>
<evidence type="ECO:0000313" key="15">
    <source>
        <dbReference type="Proteomes" id="UP000437748"/>
    </source>
</evidence>
<dbReference type="SUPFAM" id="SSF55008">
    <property type="entry name" value="HMA, heavy metal-associated domain"/>
    <property type="match status" value="1"/>
</dbReference>
<evidence type="ECO:0000256" key="11">
    <source>
        <dbReference type="ARBA" id="ARBA00047424"/>
    </source>
</evidence>
<evidence type="ECO:0000256" key="12">
    <source>
        <dbReference type="RuleBase" id="RU362081"/>
    </source>
</evidence>
<dbReference type="SUPFAM" id="SSF56784">
    <property type="entry name" value="HAD-like"/>
    <property type="match status" value="1"/>
</dbReference>
<dbReference type="GO" id="GO:0016887">
    <property type="term" value="F:ATP hydrolysis activity"/>
    <property type="evidence" value="ECO:0007669"/>
    <property type="project" value="InterPro"/>
</dbReference>
<feature type="domain" description="HMA" evidence="13">
    <location>
        <begin position="7"/>
        <end position="72"/>
    </location>
</feature>
<dbReference type="GO" id="GO:0005886">
    <property type="term" value="C:plasma membrane"/>
    <property type="evidence" value="ECO:0007669"/>
    <property type="project" value="UniProtKB-SubCell"/>
</dbReference>
<evidence type="ECO:0000256" key="5">
    <source>
        <dbReference type="ARBA" id="ARBA00022741"/>
    </source>
</evidence>
<comment type="caution">
    <text evidence="14">The sequence shown here is derived from an EMBL/GenBank/DDBJ whole genome shotgun (WGS) entry which is preliminary data.</text>
</comment>
<sequence length="754" mass="82654">MSYENAKEMSISISGMSCASCVNHVEKALKAKSGVLEASVNLATEKAKVKYNNSITLDEILSTIDNLGYKAQLIEDNIDEINVKKKYEKSNILNNETLKLVVAMLITLPLLIPMVLMLFSIHYELNIWLQLILATIIQFYFGKRFYISALKALLSKSSNMDLLVSIGTSAAYGMSLYQFIFHSDLIINGQAHIYFESSAVIITLVLFGKWLEVRAKKRTTSALESLNSLRPEKALVYRNQQEIYILTSEVIIGDIVYVKPGEKIPIDGKIIEGESQVDESLITGESLPIEKSIGDLVTAGSMNGSGFIKVTTLAVGKETLLSKIIRLVEDAQAKKAPIQKLVDKVSSIFVPIVVIIGLLTFLISGLLTGNWEDSIFKAIAVLVIACPCALGLATPTSIMVGTGMAAKQGILIKDAESLEVAHSVKIVAFDKTGTLTIGKPKLIKVISLHSDDIENLKIVVSIQSGSEHPLAKSILQFGKEHNVIPLKIEKIQSIHGKGVFALIQNKEYYLGSNRFLNDFNIHLDSEYLLEVDKLSNEGASVSYLIEKNNENYILRSIYFFRDTIKENAKLTIDSLKSIGIKTVMISGDNKGSANFIAKQLNIDQVFSNILPNEKAQIINELKSHNTKVAMVGDGINDAPALAVADIGISMGSGTDAAIQASGIALMNNDPKLIFDSIDISRKTYNKIKQNLFWAFIYNIIGIPLAAAGLLNPMLAGLAMAFSSVSVIGNALLLRTWKSKLKIQHKSLLNNEKYF</sequence>
<keyword evidence="5 12" id="KW-0547">Nucleotide-binding</keyword>
<keyword evidence="6 12" id="KW-0067">ATP-binding</keyword>
<dbReference type="InterPro" id="IPR036163">
    <property type="entry name" value="HMA_dom_sf"/>
</dbReference>
<comment type="catalytic activity">
    <reaction evidence="11">
        <text>Cu(2+)(in) + ATP + H2O = Cu(2+)(out) + ADP + phosphate + H(+)</text>
        <dbReference type="Rhea" id="RHEA:10376"/>
        <dbReference type="ChEBI" id="CHEBI:15377"/>
        <dbReference type="ChEBI" id="CHEBI:15378"/>
        <dbReference type="ChEBI" id="CHEBI:29036"/>
        <dbReference type="ChEBI" id="CHEBI:30616"/>
        <dbReference type="ChEBI" id="CHEBI:43474"/>
        <dbReference type="ChEBI" id="CHEBI:456216"/>
        <dbReference type="EC" id="7.2.2.9"/>
    </reaction>
</comment>
<dbReference type="Pfam" id="PF00403">
    <property type="entry name" value="HMA"/>
    <property type="match status" value="1"/>
</dbReference>
<dbReference type="InterPro" id="IPR017969">
    <property type="entry name" value="Heavy-metal-associated_CS"/>
</dbReference>
<dbReference type="PANTHER" id="PTHR43520:SF8">
    <property type="entry name" value="P-TYPE CU(+) TRANSPORTER"/>
    <property type="match status" value="1"/>
</dbReference>
<dbReference type="SUPFAM" id="SSF81665">
    <property type="entry name" value="Calcium ATPase, transmembrane domain M"/>
    <property type="match status" value="1"/>
</dbReference>
<proteinExistence type="inferred from homology"/>
<evidence type="ECO:0000256" key="3">
    <source>
        <dbReference type="ARBA" id="ARBA00022692"/>
    </source>
</evidence>